<evidence type="ECO:0000256" key="1">
    <source>
        <dbReference type="ARBA" id="ARBA00030291"/>
    </source>
</evidence>
<evidence type="ECO:0000256" key="4">
    <source>
        <dbReference type="ARBA" id="ARBA00033298"/>
    </source>
</evidence>
<evidence type="ECO:0000313" key="7">
    <source>
        <dbReference type="Proteomes" id="UP000471465"/>
    </source>
</evidence>
<dbReference type="Proteomes" id="UP000471465">
    <property type="component" value="Unassembled WGS sequence"/>
</dbReference>
<gene>
    <name evidence="6" type="ORF">FQV37_2238</name>
</gene>
<dbReference type="Pfam" id="PF00903">
    <property type="entry name" value="Glyoxalase"/>
    <property type="match status" value="1"/>
</dbReference>
<dbReference type="GO" id="GO:0005737">
    <property type="term" value="C:cytoplasm"/>
    <property type="evidence" value="ECO:0007669"/>
    <property type="project" value="TreeGrafter"/>
</dbReference>
<dbReference type="InterPro" id="IPR029068">
    <property type="entry name" value="Glyas_Bleomycin-R_OHBP_Dase"/>
</dbReference>
<keyword evidence="6" id="KW-0456">Lyase</keyword>
<sequence length="138" mass="16134">MKYLHAMIRTNKLEETLFFYCDLMGLQLLRKRDSESGRFSLYFLATHEGAPEIEVTHNWDEKEYTNGDNFGHFAFRVDNIYTQCDTFIQAGVEILRPPRDGHMAFVKDPNNISIELLQNGEDLEPIEPWISMENIGSW</sequence>
<dbReference type="PANTHER" id="PTHR46036:SF5">
    <property type="entry name" value="LACTOYLGLUTATHIONE LYASE"/>
    <property type="match status" value="1"/>
</dbReference>
<dbReference type="InterPro" id="IPR004360">
    <property type="entry name" value="Glyas_Fos-R_dOase_dom"/>
</dbReference>
<evidence type="ECO:0000256" key="2">
    <source>
        <dbReference type="ARBA" id="ARBA00030892"/>
    </source>
</evidence>
<dbReference type="GO" id="GO:0019243">
    <property type="term" value="P:methylglyoxal catabolic process to D-lactate via S-lactoyl-glutathione"/>
    <property type="evidence" value="ECO:0007669"/>
    <property type="project" value="TreeGrafter"/>
</dbReference>
<dbReference type="PROSITE" id="PS51819">
    <property type="entry name" value="VOC"/>
    <property type="match status" value="1"/>
</dbReference>
<dbReference type="SUPFAM" id="SSF54593">
    <property type="entry name" value="Glyoxalase/Bleomycin resistance protein/Dihydroxybiphenyl dioxygenase"/>
    <property type="match status" value="1"/>
</dbReference>
<protein>
    <recommendedName>
        <fullName evidence="2">Aldoketomutase</fullName>
    </recommendedName>
    <alternativeName>
        <fullName evidence="1">Ketone-aldehyde mutase</fullName>
    </alternativeName>
    <alternativeName>
        <fullName evidence="3">Methylglyoxalase</fullName>
    </alternativeName>
    <alternativeName>
        <fullName evidence="4">S-D-lactoylglutathione methylglyoxal lyase</fullName>
    </alternativeName>
</protein>
<feature type="domain" description="VOC" evidence="5">
    <location>
        <begin position="2"/>
        <end position="119"/>
    </location>
</feature>
<dbReference type="RefSeq" id="WP_205962104.1">
    <property type="nucleotide sequence ID" value="NZ_VZIZ01000048.1"/>
</dbReference>
<reference evidence="6 7" key="1">
    <citation type="submission" date="2019-09" db="EMBL/GenBank/DDBJ databases">
        <title>Draft genome sequence of Psychrobacter nivimaris LAMA 639, in search for biotechnological relevant genes.</title>
        <authorList>
            <person name="Lima A.O.S."/>
            <person name="Staloch B.E.K."/>
            <person name="Freitas R.C."/>
            <person name="Niero H."/>
            <person name="Silva M.A.C."/>
        </authorList>
    </citation>
    <scope>NUCLEOTIDE SEQUENCE [LARGE SCALE GENOMIC DNA]</scope>
    <source>
        <strain evidence="6 7">LAMA 639</strain>
    </source>
</reference>
<organism evidence="6 7">
    <name type="scientific">Psychrobacter nivimaris</name>
    <dbReference type="NCBI Taxonomy" id="281738"/>
    <lineage>
        <taxon>Bacteria</taxon>
        <taxon>Pseudomonadati</taxon>
        <taxon>Pseudomonadota</taxon>
        <taxon>Gammaproteobacteria</taxon>
        <taxon>Moraxellales</taxon>
        <taxon>Moraxellaceae</taxon>
        <taxon>Psychrobacter</taxon>
    </lineage>
</organism>
<dbReference type="AlphaFoldDB" id="A0A6N7BWV6"/>
<dbReference type="PANTHER" id="PTHR46036">
    <property type="entry name" value="LACTOYLGLUTATHIONE LYASE"/>
    <property type="match status" value="1"/>
</dbReference>
<evidence type="ECO:0000313" key="6">
    <source>
        <dbReference type="EMBL" id="KAF0567441.1"/>
    </source>
</evidence>
<dbReference type="Gene3D" id="3.10.180.10">
    <property type="entry name" value="2,3-Dihydroxybiphenyl 1,2-Dioxygenase, domain 1"/>
    <property type="match status" value="1"/>
</dbReference>
<evidence type="ECO:0000256" key="3">
    <source>
        <dbReference type="ARBA" id="ARBA00032460"/>
    </source>
</evidence>
<accession>A0A6N7BWV6</accession>
<dbReference type="EMBL" id="VZIZ01000048">
    <property type="protein sequence ID" value="KAF0567441.1"/>
    <property type="molecule type" value="Genomic_DNA"/>
</dbReference>
<proteinExistence type="predicted"/>
<evidence type="ECO:0000259" key="5">
    <source>
        <dbReference type="PROSITE" id="PS51819"/>
    </source>
</evidence>
<comment type="caution">
    <text evidence="6">The sequence shown here is derived from an EMBL/GenBank/DDBJ whole genome shotgun (WGS) entry which is preliminary data.</text>
</comment>
<name>A0A6N7BWV6_9GAMM</name>
<dbReference type="GO" id="GO:0004462">
    <property type="term" value="F:lactoylglutathione lyase activity"/>
    <property type="evidence" value="ECO:0007669"/>
    <property type="project" value="TreeGrafter"/>
</dbReference>
<keyword evidence="7" id="KW-1185">Reference proteome</keyword>
<dbReference type="InterPro" id="IPR037523">
    <property type="entry name" value="VOC_core"/>
</dbReference>